<comment type="caution">
    <text evidence="1">The sequence shown here is derived from an EMBL/GenBank/DDBJ whole genome shotgun (WGS) entry which is preliminary data.</text>
</comment>
<name>A0A843UFS0_COLES</name>
<evidence type="ECO:0000313" key="2">
    <source>
        <dbReference type="Proteomes" id="UP000652761"/>
    </source>
</evidence>
<dbReference type="AlphaFoldDB" id="A0A843UFS0"/>
<protein>
    <submittedName>
        <fullName evidence="1">Uncharacterized protein</fullName>
    </submittedName>
</protein>
<organism evidence="1 2">
    <name type="scientific">Colocasia esculenta</name>
    <name type="common">Wild taro</name>
    <name type="synonym">Arum esculentum</name>
    <dbReference type="NCBI Taxonomy" id="4460"/>
    <lineage>
        <taxon>Eukaryota</taxon>
        <taxon>Viridiplantae</taxon>
        <taxon>Streptophyta</taxon>
        <taxon>Embryophyta</taxon>
        <taxon>Tracheophyta</taxon>
        <taxon>Spermatophyta</taxon>
        <taxon>Magnoliopsida</taxon>
        <taxon>Liliopsida</taxon>
        <taxon>Araceae</taxon>
        <taxon>Aroideae</taxon>
        <taxon>Colocasieae</taxon>
        <taxon>Colocasia</taxon>
    </lineage>
</organism>
<gene>
    <name evidence="1" type="ORF">Taro_013517</name>
</gene>
<accession>A0A843UFS0</accession>
<sequence length="81" mass="9488">MSQAMLIFYYKLYISTVAKPVPPEKTVIDEKPLELVTITKHLRVPSEAYEVSFTRTLLRLLPSALPHSRRKKTHRRVELRV</sequence>
<keyword evidence="2" id="KW-1185">Reference proteome</keyword>
<reference evidence="1" key="1">
    <citation type="submission" date="2017-07" db="EMBL/GenBank/DDBJ databases">
        <title>Taro Niue Genome Assembly and Annotation.</title>
        <authorList>
            <person name="Atibalentja N."/>
            <person name="Keating K."/>
            <person name="Fields C.J."/>
        </authorList>
    </citation>
    <scope>NUCLEOTIDE SEQUENCE</scope>
    <source>
        <strain evidence="1">Niue_2</strain>
        <tissue evidence="1">Leaf</tissue>
    </source>
</reference>
<evidence type="ECO:0000313" key="1">
    <source>
        <dbReference type="EMBL" id="MQL81057.1"/>
    </source>
</evidence>
<proteinExistence type="predicted"/>
<dbReference type="Proteomes" id="UP000652761">
    <property type="component" value="Unassembled WGS sequence"/>
</dbReference>
<dbReference type="EMBL" id="NMUH01000544">
    <property type="protein sequence ID" value="MQL81057.1"/>
    <property type="molecule type" value="Genomic_DNA"/>
</dbReference>